<dbReference type="SUPFAM" id="SSF56436">
    <property type="entry name" value="C-type lectin-like"/>
    <property type="match status" value="1"/>
</dbReference>
<dbReference type="InterPro" id="IPR051379">
    <property type="entry name" value="C-type_Lectin_Receptor_IMM"/>
</dbReference>
<dbReference type="CDD" id="cd00037">
    <property type="entry name" value="CLECT"/>
    <property type="match status" value="1"/>
</dbReference>
<dbReference type="OrthoDB" id="8998425at2759"/>
<proteinExistence type="predicted"/>
<evidence type="ECO:0000313" key="6">
    <source>
        <dbReference type="Proteomes" id="UP000005408"/>
    </source>
</evidence>
<evidence type="ECO:0000256" key="1">
    <source>
        <dbReference type="ARBA" id="ARBA00022734"/>
    </source>
</evidence>
<dbReference type="PANTHER" id="PTHR46746:SF9">
    <property type="entry name" value="CD209 ANTIGEN-LIKE PROTEIN C-LIKE"/>
    <property type="match status" value="1"/>
</dbReference>
<keyword evidence="1" id="KW-0430">Lectin</keyword>
<dbReference type="Pfam" id="PF00059">
    <property type="entry name" value="Lectin_C"/>
    <property type="match status" value="1"/>
</dbReference>
<reference evidence="5" key="1">
    <citation type="submission" date="2022-08" db="UniProtKB">
        <authorList>
            <consortium name="EnsemblMetazoa"/>
        </authorList>
    </citation>
    <scope>IDENTIFICATION</scope>
    <source>
        <strain evidence="5">05x7-T-G4-1.051#20</strain>
    </source>
</reference>
<dbReference type="EnsemblMetazoa" id="G16725.1">
    <property type="protein sequence ID" value="G16725.1:cds"/>
    <property type="gene ID" value="G16725"/>
</dbReference>
<accession>A0A8W8J4J2</accession>
<keyword evidence="2" id="KW-1015">Disulfide bond</keyword>
<dbReference type="InterPro" id="IPR016187">
    <property type="entry name" value="CTDL_fold"/>
</dbReference>
<feature type="domain" description="C-type lectin" evidence="4">
    <location>
        <begin position="25"/>
        <end position="142"/>
    </location>
</feature>
<name>A0A8W8J4J2_MAGGI</name>
<dbReference type="PROSITE" id="PS50041">
    <property type="entry name" value="C_TYPE_LECTIN_2"/>
    <property type="match status" value="1"/>
</dbReference>
<dbReference type="SMART" id="SM00034">
    <property type="entry name" value="CLECT"/>
    <property type="match status" value="1"/>
</dbReference>
<evidence type="ECO:0000313" key="5">
    <source>
        <dbReference type="EnsemblMetazoa" id="G16725.1:cds"/>
    </source>
</evidence>
<feature type="signal peptide" evidence="3">
    <location>
        <begin position="1"/>
        <end position="16"/>
    </location>
</feature>
<feature type="chain" id="PRO_5042430984" description="C-type lectin domain-containing protein" evidence="3">
    <location>
        <begin position="17"/>
        <end position="157"/>
    </location>
</feature>
<evidence type="ECO:0000256" key="2">
    <source>
        <dbReference type="ARBA" id="ARBA00023157"/>
    </source>
</evidence>
<protein>
    <recommendedName>
        <fullName evidence="4">C-type lectin domain-containing protein</fullName>
    </recommendedName>
</protein>
<dbReference type="AlphaFoldDB" id="A0A8W8J4J2"/>
<dbReference type="OMA" id="VWEENTH"/>
<evidence type="ECO:0000256" key="3">
    <source>
        <dbReference type="SAM" id="SignalP"/>
    </source>
</evidence>
<dbReference type="Proteomes" id="UP000005408">
    <property type="component" value="Unassembled WGS sequence"/>
</dbReference>
<dbReference type="EnsemblMetazoa" id="G16725.2">
    <property type="protein sequence ID" value="G16725.2:cds"/>
    <property type="gene ID" value="G16725"/>
</dbReference>
<organism evidence="5 6">
    <name type="scientific">Magallana gigas</name>
    <name type="common">Pacific oyster</name>
    <name type="synonym">Crassostrea gigas</name>
    <dbReference type="NCBI Taxonomy" id="29159"/>
    <lineage>
        <taxon>Eukaryota</taxon>
        <taxon>Metazoa</taxon>
        <taxon>Spiralia</taxon>
        <taxon>Lophotrochozoa</taxon>
        <taxon>Mollusca</taxon>
        <taxon>Bivalvia</taxon>
        <taxon>Autobranchia</taxon>
        <taxon>Pteriomorphia</taxon>
        <taxon>Ostreida</taxon>
        <taxon>Ostreoidea</taxon>
        <taxon>Ostreidae</taxon>
        <taxon>Magallana</taxon>
    </lineage>
</organism>
<dbReference type="GO" id="GO:0030246">
    <property type="term" value="F:carbohydrate binding"/>
    <property type="evidence" value="ECO:0007669"/>
    <property type="project" value="UniProtKB-KW"/>
</dbReference>
<dbReference type="InterPro" id="IPR016186">
    <property type="entry name" value="C-type_lectin-like/link_sf"/>
</dbReference>
<dbReference type="PANTHER" id="PTHR46746">
    <property type="entry name" value="KILLER CELL LECTIN-LIKE RECEPTOR SUBFAMILY F MEMBER 2"/>
    <property type="match status" value="1"/>
</dbReference>
<evidence type="ECO:0000259" key="4">
    <source>
        <dbReference type="PROSITE" id="PS50041"/>
    </source>
</evidence>
<dbReference type="Gene3D" id="3.10.100.10">
    <property type="entry name" value="Mannose-Binding Protein A, subunit A"/>
    <property type="match status" value="1"/>
</dbReference>
<sequence>MNSAALVLLIVPAVFGACPQDWRQVDSHCYMISHAKLTWPESQEMCRALGGTLATFENSADISAIAFQLHGDIREEKIWVDGTDAVSEGHWIWASNGHDVISSFSGRVSNNDKDKNCLSMDSDHHFRWYAESCHSEAYYICERLNVVSSGAGSVVVG</sequence>
<keyword evidence="3" id="KW-0732">Signal</keyword>
<dbReference type="InterPro" id="IPR001304">
    <property type="entry name" value="C-type_lectin-like"/>
</dbReference>
<dbReference type="EnsemblMetazoa" id="G16725.5">
    <property type="protein sequence ID" value="G16725.5:cds"/>
    <property type="gene ID" value="G16725"/>
</dbReference>
<dbReference type="EnsemblMetazoa" id="G16725.7">
    <property type="protein sequence ID" value="G16725.7:cds"/>
    <property type="gene ID" value="G16725"/>
</dbReference>
<keyword evidence="6" id="KW-1185">Reference proteome</keyword>